<dbReference type="GO" id="GO:0046872">
    <property type="term" value="F:metal ion binding"/>
    <property type="evidence" value="ECO:0007669"/>
    <property type="project" value="UniProtKB-KW"/>
</dbReference>
<dbReference type="PROSITE" id="PS51471">
    <property type="entry name" value="FE2OG_OXY"/>
    <property type="match status" value="1"/>
</dbReference>
<dbReference type="Gene3D" id="2.60.120.590">
    <property type="entry name" value="Alpha-ketoglutarate-dependent dioxygenase AlkB-like"/>
    <property type="match status" value="1"/>
</dbReference>
<dbReference type="InterPro" id="IPR005123">
    <property type="entry name" value="Oxoglu/Fe-dep_dioxygenase_dom"/>
</dbReference>
<dbReference type="InterPro" id="IPR037151">
    <property type="entry name" value="AlkB-like_sf"/>
</dbReference>
<evidence type="ECO:0000256" key="6">
    <source>
        <dbReference type="ARBA" id="ARBA00023004"/>
    </source>
</evidence>
<comment type="subcellular location">
    <subcellularLocation>
        <location evidence="1">Nucleus</location>
    </subcellularLocation>
</comment>
<keyword evidence="5" id="KW-0560">Oxidoreductase</keyword>
<sequence>MPDKRLRPVATAVPGVSIWYDFVTPAEERYLVEKIDAAGGGPLNAAAAAAAAGSDATTDTADSPAGTADAAVTTQQRDGVEAATIDGTAGSTPAVRKPSGWKDLNGRRSMYWGGTVTPSGSLVPAPFPTFMDSAWPNVIDRIAETGVYDEWTGGKGNGKDRGPNHCLVNEYLPGQGIMPHTDGPAYLPCTSTLSLGSHTILHLRSKPAHLASTSSDSAVANGPSSDASAGDDRAASIAAVQKIDLFLPPRSLVVLTGALYSDWLHGIAPTGLDTVESLVACANWDDWWRYQAETEADTPASTEETRGLPDASPSSAGQSTKERRMVEEGKGWERQRRISLTCRRVAGKVRNLGGLLGLVGTRRR</sequence>
<keyword evidence="6" id="KW-0408">Iron</keyword>
<dbReference type="InterPro" id="IPR032862">
    <property type="entry name" value="ALKBH6"/>
</dbReference>
<evidence type="ECO:0000256" key="1">
    <source>
        <dbReference type="ARBA" id="ARBA00004123"/>
    </source>
</evidence>
<feature type="compositionally biased region" description="Basic and acidic residues" evidence="8">
    <location>
        <begin position="320"/>
        <end position="330"/>
    </location>
</feature>
<dbReference type="GO" id="GO:0005634">
    <property type="term" value="C:nucleus"/>
    <property type="evidence" value="ECO:0007669"/>
    <property type="project" value="UniProtKB-SubCell"/>
</dbReference>
<comment type="caution">
    <text evidence="10">The sequence shown here is derived from an EMBL/GenBank/DDBJ whole genome shotgun (WGS) entry which is preliminary data.</text>
</comment>
<evidence type="ECO:0000256" key="7">
    <source>
        <dbReference type="ARBA" id="ARBA00023242"/>
    </source>
</evidence>
<accession>A0A2S5B7X0</accession>
<gene>
    <name evidence="10" type="ORF">BMF94_4114</name>
</gene>
<dbReference type="SUPFAM" id="SSF51197">
    <property type="entry name" value="Clavaminate synthase-like"/>
    <property type="match status" value="1"/>
</dbReference>
<evidence type="ECO:0000256" key="5">
    <source>
        <dbReference type="ARBA" id="ARBA00023002"/>
    </source>
</evidence>
<dbReference type="Pfam" id="PF13532">
    <property type="entry name" value="2OG-FeII_Oxy_2"/>
    <property type="match status" value="1"/>
</dbReference>
<proteinExistence type="inferred from homology"/>
<evidence type="ECO:0000256" key="3">
    <source>
        <dbReference type="ARBA" id="ARBA00022723"/>
    </source>
</evidence>
<feature type="domain" description="Fe2OG dioxygenase" evidence="9">
    <location>
        <begin position="162"/>
        <end position="287"/>
    </location>
</feature>
<dbReference type="AlphaFoldDB" id="A0A2S5B7X0"/>
<organism evidence="10 11">
    <name type="scientific">Rhodotorula taiwanensis</name>
    <dbReference type="NCBI Taxonomy" id="741276"/>
    <lineage>
        <taxon>Eukaryota</taxon>
        <taxon>Fungi</taxon>
        <taxon>Dikarya</taxon>
        <taxon>Basidiomycota</taxon>
        <taxon>Pucciniomycotina</taxon>
        <taxon>Microbotryomycetes</taxon>
        <taxon>Sporidiobolales</taxon>
        <taxon>Sporidiobolaceae</taxon>
        <taxon>Rhodotorula</taxon>
    </lineage>
</organism>
<dbReference type="EMBL" id="PJQD01000046">
    <property type="protein sequence ID" value="POY72859.1"/>
    <property type="molecule type" value="Genomic_DNA"/>
</dbReference>
<dbReference type="STRING" id="741276.A0A2S5B7X0"/>
<dbReference type="PANTHER" id="PTHR46030">
    <property type="entry name" value="ALPHA-KETOGLUTARATE-DEPENDENT DIOXYGENASE ALKB HOMOLOG 6"/>
    <property type="match status" value="1"/>
</dbReference>
<dbReference type="GO" id="GO:0051213">
    <property type="term" value="F:dioxygenase activity"/>
    <property type="evidence" value="ECO:0007669"/>
    <property type="project" value="UniProtKB-KW"/>
</dbReference>
<evidence type="ECO:0000313" key="10">
    <source>
        <dbReference type="EMBL" id="POY72859.1"/>
    </source>
</evidence>
<name>A0A2S5B7X0_9BASI</name>
<dbReference type="InterPro" id="IPR027450">
    <property type="entry name" value="AlkB-like"/>
</dbReference>
<protein>
    <recommendedName>
        <fullName evidence="9">Fe2OG dioxygenase domain-containing protein</fullName>
    </recommendedName>
</protein>
<comment type="similarity">
    <text evidence="2">Belongs to the alkB family.</text>
</comment>
<dbReference type="PANTHER" id="PTHR46030:SF1">
    <property type="entry name" value="ALPHA-KETOGLUTARATE-DEPENDENT DIOXYGENASE ALKB HOMOLOG 6"/>
    <property type="match status" value="1"/>
</dbReference>
<evidence type="ECO:0000256" key="4">
    <source>
        <dbReference type="ARBA" id="ARBA00022964"/>
    </source>
</evidence>
<keyword evidence="3" id="KW-0479">Metal-binding</keyword>
<evidence type="ECO:0000256" key="2">
    <source>
        <dbReference type="ARBA" id="ARBA00007879"/>
    </source>
</evidence>
<keyword evidence="4" id="KW-0223">Dioxygenase</keyword>
<evidence type="ECO:0000256" key="8">
    <source>
        <dbReference type="SAM" id="MobiDB-lite"/>
    </source>
</evidence>
<reference evidence="10 11" key="1">
    <citation type="journal article" date="2018" name="Front. Microbiol.">
        <title>Prospects for Fungal Bioremediation of Acidic Radioactive Waste Sites: Characterization and Genome Sequence of Rhodotorula taiwanensis MD1149.</title>
        <authorList>
            <person name="Tkavc R."/>
            <person name="Matrosova V.Y."/>
            <person name="Grichenko O.E."/>
            <person name="Gostincar C."/>
            <person name="Volpe R.P."/>
            <person name="Klimenkova P."/>
            <person name="Gaidamakova E.K."/>
            <person name="Zhou C.E."/>
            <person name="Stewart B.J."/>
            <person name="Lyman M.G."/>
            <person name="Malfatti S.A."/>
            <person name="Rubinfeld B."/>
            <person name="Courtot M."/>
            <person name="Singh J."/>
            <person name="Dalgard C.L."/>
            <person name="Hamilton T."/>
            <person name="Frey K.G."/>
            <person name="Gunde-Cimerman N."/>
            <person name="Dugan L."/>
            <person name="Daly M.J."/>
        </authorList>
    </citation>
    <scope>NUCLEOTIDE SEQUENCE [LARGE SCALE GENOMIC DNA]</scope>
    <source>
        <strain evidence="10 11">MD1149</strain>
    </source>
</reference>
<evidence type="ECO:0000259" key="9">
    <source>
        <dbReference type="PROSITE" id="PS51471"/>
    </source>
</evidence>
<feature type="region of interest" description="Disordered" evidence="8">
    <location>
        <begin position="295"/>
        <end position="330"/>
    </location>
</feature>
<evidence type="ECO:0000313" key="11">
    <source>
        <dbReference type="Proteomes" id="UP000237144"/>
    </source>
</evidence>
<keyword evidence="11" id="KW-1185">Reference proteome</keyword>
<dbReference type="Proteomes" id="UP000237144">
    <property type="component" value="Unassembled WGS sequence"/>
</dbReference>
<keyword evidence="7" id="KW-0539">Nucleus</keyword>
<dbReference type="OrthoDB" id="412814at2759"/>